<dbReference type="PANTHER" id="PTHR35149:SF1">
    <property type="entry name" value="DUF5655 DOMAIN-CONTAINING PROTEIN"/>
    <property type="match status" value="1"/>
</dbReference>
<reference evidence="3 4" key="1">
    <citation type="submission" date="2020-03" db="EMBL/GenBank/DDBJ databases">
        <title>Soil Listeria distribution.</title>
        <authorList>
            <person name="Liao J."/>
            <person name="Wiedmann M."/>
        </authorList>
    </citation>
    <scope>NUCLEOTIDE SEQUENCE [LARGE SCALE GENOMIC DNA]</scope>
    <source>
        <strain evidence="3 4">FSL L7-1614</strain>
    </source>
</reference>
<dbReference type="Pfam" id="PF07510">
    <property type="entry name" value="GmrSD_C"/>
    <property type="match status" value="1"/>
</dbReference>
<dbReference type="PANTHER" id="PTHR35149">
    <property type="entry name" value="SLL5132 PROTEIN"/>
    <property type="match status" value="1"/>
</dbReference>
<dbReference type="RefSeq" id="WP_185388446.1">
    <property type="nucleotide sequence ID" value="NZ_JAARQN010000003.1"/>
</dbReference>
<evidence type="ECO:0000313" key="3">
    <source>
        <dbReference type="EMBL" id="MBC1457121.1"/>
    </source>
</evidence>
<dbReference type="Pfam" id="PF03235">
    <property type="entry name" value="GmrSD_N"/>
    <property type="match status" value="1"/>
</dbReference>
<feature type="domain" description="GmrSD restriction endonucleases C-terminal" evidence="2">
    <location>
        <begin position="501"/>
        <end position="637"/>
    </location>
</feature>
<dbReference type="InterPro" id="IPR004919">
    <property type="entry name" value="GmrSD_N"/>
</dbReference>
<evidence type="ECO:0000313" key="4">
    <source>
        <dbReference type="Proteomes" id="UP000569903"/>
    </source>
</evidence>
<proteinExistence type="predicted"/>
<accession>A0A841YTP1</accession>
<dbReference type="InterPro" id="IPR011089">
    <property type="entry name" value="GmrSD_C"/>
</dbReference>
<feature type="domain" description="GmrSD restriction endonucleases N-terminal" evidence="1">
    <location>
        <begin position="8"/>
        <end position="248"/>
    </location>
</feature>
<protein>
    <submittedName>
        <fullName evidence="3">DUF262 domain-containing protein</fullName>
    </submittedName>
</protein>
<dbReference type="EMBL" id="JAARQN010000003">
    <property type="protein sequence ID" value="MBC1457121.1"/>
    <property type="molecule type" value="Genomic_DNA"/>
</dbReference>
<organism evidence="3 4">
    <name type="scientific">Listeria newyorkensis</name>
    <dbReference type="NCBI Taxonomy" id="1497681"/>
    <lineage>
        <taxon>Bacteria</taxon>
        <taxon>Bacillati</taxon>
        <taxon>Bacillota</taxon>
        <taxon>Bacilli</taxon>
        <taxon>Bacillales</taxon>
        <taxon>Listeriaceae</taxon>
        <taxon>Listeria</taxon>
    </lineage>
</organism>
<sequence length="668" mass="79391">MNDQLITLSKLFSEKIYRIPDYQRGYSWGEKELGDFWGDLTNLKKGKNHYAGVITTERVSEKHIESSEWREDRWLIQSKKYEPFYVVDGQQRLTTSIVLIQAIISVMEEKFPENQLNYTSTQEIQKKFIYEKKVENCSYSYLFGYEPNNASYGYLLKKIYNSPSTLPGNATIFNTKYTENLRTCYEFLCEKIRHLDLSGIEDVYTKITQHFLYNTYSISDEVDVFVTFETMNNRGKKLSNLELLKNRLIYLTTLIDANDGTEERLRGSINECWKSVYDFLGKNQKEMLDDEIFLESHSNLYLFMKDKKRHTEKNSLRIFINDNSDRDGLNTSLLRKVFVPEKVESQELTVQDLFDYTTDLSESVKLWYHINFPMESDFPEEIKEYILKIIFLTNAERKNNWNIIFLVRSVVIRIMYTFFKREEDMAKRIKFIKSLEKAVFLISLGSGEHTMDEKVYFLMEKIIESSNLDELTNSFCSEVKDELKNVKLHAMLIKRYSRQGFYRSEFPILYLLAEYEIFLMKQSKNNYTIQDIDMLYDRKVSSIEHIYPQNAKSEYWSSRFSKFSSTHKHRLRNSMGNLILVTRDKNSRLANKSFPDKKSNNQNTVGFHYGGYAERRLCKYEEWTASEILDRGNELLAFIHDRWGLYFNKKEDRLKFLGLDIIVNEIRK</sequence>
<dbReference type="Proteomes" id="UP000569903">
    <property type="component" value="Unassembled WGS sequence"/>
</dbReference>
<gene>
    <name evidence="3" type="ORF">HB850_05080</name>
</gene>
<evidence type="ECO:0000259" key="2">
    <source>
        <dbReference type="Pfam" id="PF07510"/>
    </source>
</evidence>
<comment type="caution">
    <text evidence="3">The sequence shown here is derived from an EMBL/GenBank/DDBJ whole genome shotgun (WGS) entry which is preliminary data.</text>
</comment>
<evidence type="ECO:0000259" key="1">
    <source>
        <dbReference type="Pfam" id="PF03235"/>
    </source>
</evidence>
<name>A0A841YTP1_9LIST</name>
<dbReference type="AlphaFoldDB" id="A0A841YTP1"/>